<feature type="compositionally biased region" description="Low complexity" evidence="1">
    <location>
        <begin position="86"/>
        <end position="95"/>
    </location>
</feature>
<evidence type="ECO:0000256" key="1">
    <source>
        <dbReference type="SAM" id="MobiDB-lite"/>
    </source>
</evidence>
<feature type="region of interest" description="Disordered" evidence="1">
    <location>
        <begin position="235"/>
        <end position="257"/>
    </location>
</feature>
<evidence type="ECO:0000313" key="3">
    <source>
        <dbReference type="Proteomes" id="UP001152320"/>
    </source>
</evidence>
<dbReference type="EMBL" id="JAIZAY010000005">
    <property type="protein sequence ID" value="KAJ8041497.1"/>
    <property type="molecule type" value="Genomic_DNA"/>
</dbReference>
<dbReference type="PANTHER" id="PTHR33480">
    <property type="entry name" value="SET DOMAIN-CONTAINING PROTEIN-RELATED"/>
    <property type="match status" value="1"/>
</dbReference>
<keyword evidence="3" id="KW-1185">Reference proteome</keyword>
<accession>A0A9Q1CAR2</accession>
<evidence type="ECO:0000313" key="2">
    <source>
        <dbReference type="EMBL" id="KAJ8041497.1"/>
    </source>
</evidence>
<proteinExistence type="predicted"/>
<dbReference type="OrthoDB" id="10059338at2759"/>
<feature type="compositionally biased region" description="Basic and acidic residues" evidence="1">
    <location>
        <begin position="57"/>
        <end position="67"/>
    </location>
</feature>
<feature type="compositionally biased region" description="Low complexity" evidence="1">
    <location>
        <begin position="42"/>
        <end position="51"/>
    </location>
</feature>
<protein>
    <submittedName>
        <fullName evidence="2">Uncharacterized protein</fullName>
    </submittedName>
</protein>
<dbReference type="Proteomes" id="UP001152320">
    <property type="component" value="Chromosome 5"/>
</dbReference>
<comment type="caution">
    <text evidence="2">The sequence shown here is derived from an EMBL/GenBank/DDBJ whole genome shotgun (WGS) entry which is preliminary data.</text>
</comment>
<feature type="region of interest" description="Disordered" evidence="1">
    <location>
        <begin position="11"/>
        <end position="72"/>
    </location>
</feature>
<dbReference type="PANTHER" id="PTHR33480:SF1">
    <property type="entry name" value="TYR RECOMBINASE DOMAIN-CONTAINING PROTEIN"/>
    <property type="match status" value="1"/>
</dbReference>
<feature type="region of interest" description="Disordered" evidence="1">
    <location>
        <begin position="86"/>
        <end position="105"/>
    </location>
</feature>
<dbReference type="AlphaFoldDB" id="A0A9Q1CAR2"/>
<gene>
    <name evidence="2" type="ORF">HOLleu_12327</name>
</gene>
<reference evidence="2" key="1">
    <citation type="submission" date="2021-10" db="EMBL/GenBank/DDBJ databases">
        <title>Tropical sea cucumber genome reveals ecological adaptation and Cuvierian tubules defense mechanism.</title>
        <authorList>
            <person name="Chen T."/>
        </authorList>
    </citation>
    <scope>NUCLEOTIDE SEQUENCE</scope>
    <source>
        <strain evidence="2">Nanhai2018</strain>
        <tissue evidence="2">Muscle</tissue>
    </source>
</reference>
<sequence length="309" mass="34381">MHFTAVDARFFAGSSDGPDATGVIIPDERGTRTRTSVFDVRGGTSQTSSSSEGYAENSRRENKDERSNLSTKVFQASNKLSVAVDNTCSSTSSDSTSEDDATQMGTKEKNKVYVMTTNNTAKSRSYDKPAYCYVCSLPQKKLTVHILQHSSEPMVAQWLAAEKGPEKDKLWIKIRNFGNHLHNYEVLRQGEGELIVVYRPETYGDPSDYQPCVDCLGYLSRNEFYRHKCKLREEDKEDSQSQKKKQSCVQNSRMLLPPPPGVPAGDVVHKILSTLQADDISRCIKSDSLMVELAIVFQARAQSGAVQNS</sequence>
<organism evidence="2 3">
    <name type="scientific">Holothuria leucospilota</name>
    <name type="common">Black long sea cucumber</name>
    <name type="synonym">Mertensiothuria leucospilota</name>
    <dbReference type="NCBI Taxonomy" id="206669"/>
    <lineage>
        <taxon>Eukaryota</taxon>
        <taxon>Metazoa</taxon>
        <taxon>Echinodermata</taxon>
        <taxon>Eleutherozoa</taxon>
        <taxon>Echinozoa</taxon>
        <taxon>Holothuroidea</taxon>
        <taxon>Aspidochirotacea</taxon>
        <taxon>Aspidochirotida</taxon>
        <taxon>Holothuriidae</taxon>
        <taxon>Holothuria</taxon>
    </lineage>
</organism>
<name>A0A9Q1CAR2_HOLLE</name>